<organism evidence="6 7">
    <name type="scientific">Deinococcus maricopensis (strain DSM 21211 / LMG 22137 / NRRL B-23946 / LB-34)</name>
    <dbReference type="NCBI Taxonomy" id="709986"/>
    <lineage>
        <taxon>Bacteria</taxon>
        <taxon>Thermotogati</taxon>
        <taxon>Deinococcota</taxon>
        <taxon>Deinococci</taxon>
        <taxon>Deinococcales</taxon>
        <taxon>Deinococcaceae</taxon>
        <taxon>Deinococcus</taxon>
    </lineage>
</organism>
<dbReference type="KEGG" id="dmr:Deima_1371"/>
<proteinExistence type="predicted"/>
<gene>
    <name evidence="6" type="ordered locus">Deima_1371</name>
</gene>
<dbReference type="InterPro" id="IPR007300">
    <property type="entry name" value="CidB/LrgB"/>
</dbReference>
<evidence type="ECO:0000313" key="6">
    <source>
        <dbReference type="EMBL" id="ADV67021.1"/>
    </source>
</evidence>
<comment type="subcellular location">
    <subcellularLocation>
        <location evidence="1">Membrane</location>
        <topology evidence="1">Multi-pass membrane protein</topology>
    </subcellularLocation>
</comment>
<dbReference type="GO" id="GO:0016020">
    <property type="term" value="C:membrane"/>
    <property type="evidence" value="ECO:0007669"/>
    <property type="project" value="UniProtKB-SubCell"/>
</dbReference>
<dbReference type="RefSeq" id="WP_013556526.1">
    <property type="nucleotide sequence ID" value="NC_014958.1"/>
</dbReference>
<dbReference type="AlphaFoldDB" id="E8U7I2"/>
<name>E8U7I2_DEIML</name>
<keyword evidence="7" id="KW-1185">Reference proteome</keyword>
<dbReference type="Proteomes" id="UP000008635">
    <property type="component" value="Chromosome"/>
</dbReference>
<evidence type="ECO:0000256" key="5">
    <source>
        <dbReference type="SAM" id="Phobius"/>
    </source>
</evidence>
<keyword evidence="3 5" id="KW-1133">Transmembrane helix</keyword>
<evidence type="ECO:0000256" key="4">
    <source>
        <dbReference type="ARBA" id="ARBA00023136"/>
    </source>
</evidence>
<evidence type="ECO:0000256" key="2">
    <source>
        <dbReference type="ARBA" id="ARBA00022692"/>
    </source>
</evidence>
<dbReference type="PANTHER" id="PTHR30249:SF0">
    <property type="entry name" value="PLASTIDAL GLYCOLATE_GLYCERATE TRANSLOCATOR 1, CHLOROPLASTIC"/>
    <property type="match status" value="1"/>
</dbReference>
<keyword evidence="4 5" id="KW-0472">Membrane</keyword>
<dbReference type="HOGENOM" id="CLU_082099_3_0_0"/>
<evidence type="ECO:0000313" key="7">
    <source>
        <dbReference type="Proteomes" id="UP000008635"/>
    </source>
</evidence>
<evidence type="ECO:0000256" key="3">
    <source>
        <dbReference type="ARBA" id="ARBA00022989"/>
    </source>
</evidence>
<feature type="transmembrane region" description="Helical" evidence="5">
    <location>
        <begin position="86"/>
        <end position="108"/>
    </location>
</feature>
<protein>
    <submittedName>
        <fullName evidence="6">LrgB family protein</fullName>
    </submittedName>
</protein>
<keyword evidence="2 5" id="KW-0812">Transmembrane</keyword>
<dbReference type="Pfam" id="PF04172">
    <property type="entry name" value="LrgB"/>
    <property type="match status" value="1"/>
</dbReference>
<feature type="transmembrane region" description="Helical" evidence="5">
    <location>
        <begin position="30"/>
        <end position="48"/>
    </location>
</feature>
<sequence length="219" mass="22067" precursor="true">MTFLALTLLAYALGVTVQGRWRTPLAHPTLVASVLLAAVLLLTGTPYAQYARDTSGLTALLSPAVVALAVPLHRQRALLRRAWRSLLLGGAAGTLTALLVNVVGAWALGVDRTAALALRTDAATSPVAVALAPLLGGSGALAAVLAVLSGLMGALLLPAWLSRLGVRHPLARGVALGSVAHGVGTARAREEGEETAAASSVGMGLGAILVTLAVAFTAR</sequence>
<evidence type="ECO:0000256" key="1">
    <source>
        <dbReference type="ARBA" id="ARBA00004141"/>
    </source>
</evidence>
<dbReference type="eggNOG" id="COG1346">
    <property type="taxonomic scope" value="Bacteria"/>
</dbReference>
<feature type="transmembrane region" description="Helical" evidence="5">
    <location>
        <begin position="196"/>
        <end position="218"/>
    </location>
</feature>
<reference evidence="7" key="2">
    <citation type="submission" date="2011-01" db="EMBL/GenBank/DDBJ databases">
        <title>The complete genome of Deinococcus maricopensis DSM 21211.</title>
        <authorList>
            <consortium name="US DOE Joint Genome Institute (JGI-PGF)"/>
            <person name="Lucas S."/>
            <person name="Copeland A."/>
            <person name="Lapidus A."/>
            <person name="Goodwin L."/>
            <person name="Pitluck S."/>
            <person name="Kyrpides N."/>
            <person name="Mavromatis K."/>
            <person name="Pagani I."/>
            <person name="Ivanova N."/>
            <person name="Ovchinnikova G."/>
            <person name="Zeytun A."/>
            <person name="Detter J.C."/>
            <person name="Han C."/>
            <person name="Land M."/>
            <person name="Hauser L."/>
            <person name="Markowitz V."/>
            <person name="Cheng J.-F."/>
            <person name="Hugenholtz P."/>
            <person name="Woyke T."/>
            <person name="Wu D."/>
            <person name="Pukall R."/>
            <person name="Gehrich-Schroeter G."/>
            <person name="Brambilla E."/>
            <person name="Klenk H.-P."/>
            <person name="Eisen J.A."/>
        </authorList>
    </citation>
    <scope>NUCLEOTIDE SEQUENCE [LARGE SCALE GENOMIC DNA]</scope>
    <source>
        <strain evidence="7">DSM 21211 / LMG 22137 / NRRL B-23946 / LB-34</strain>
    </source>
</reference>
<feature type="transmembrane region" description="Helical" evidence="5">
    <location>
        <begin position="128"/>
        <end position="157"/>
    </location>
</feature>
<dbReference type="STRING" id="709986.Deima_1371"/>
<dbReference type="PANTHER" id="PTHR30249">
    <property type="entry name" value="PUTATIVE SEROTONIN TRANSPORTER"/>
    <property type="match status" value="1"/>
</dbReference>
<dbReference type="EMBL" id="CP002454">
    <property type="protein sequence ID" value="ADV67021.1"/>
    <property type="molecule type" value="Genomic_DNA"/>
</dbReference>
<reference evidence="6 7" key="1">
    <citation type="journal article" date="2011" name="Stand. Genomic Sci.">
        <title>Complete genome sequence of Deinococcus maricopensis type strain (LB-34).</title>
        <authorList>
            <person name="Pukall R."/>
            <person name="Zeytun A."/>
            <person name="Lucas S."/>
            <person name="Lapidus A."/>
            <person name="Hammon N."/>
            <person name="Deshpande S."/>
            <person name="Nolan M."/>
            <person name="Cheng J.F."/>
            <person name="Pitluck S."/>
            <person name="Liolios K."/>
            <person name="Pagani I."/>
            <person name="Mikhailova N."/>
            <person name="Ivanova N."/>
            <person name="Mavromatis K."/>
            <person name="Pati A."/>
            <person name="Tapia R."/>
            <person name="Han C."/>
            <person name="Goodwin L."/>
            <person name="Chen A."/>
            <person name="Palaniappan K."/>
            <person name="Land M."/>
            <person name="Hauser L."/>
            <person name="Chang Y.J."/>
            <person name="Jeffries C.D."/>
            <person name="Brambilla E.M."/>
            <person name="Rohde M."/>
            <person name="Goker M."/>
            <person name="Detter J.C."/>
            <person name="Woyke T."/>
            <person name="Bristow J."/>
            <person name="Eisen J.A."/>
            <person name="Markowitz V."/>
            <person name="Hugenholtz P."/>
            <person name="Kyrpides N.C."/>
            <person name="Klenk H.P."/>
        </authorList>
    </citation>
    <scope>NUCLEOTIDE SEQUENCE [LARGE SCALE GENOMIC DNA]</scope>
    <source>
        <strain evidence="7">DSM 21211 / LMG 22137 / NRRL B-23946 / LB-34</strain>
    </source>
</reference>
<accession>E8U7I2</accession>